<dbReference type="EMBL" id="HBEG01024491">
    <property type="protein sequence ID" value="CAD8360441.1"/>
    <property type="molecule type" value="Transcribed_RNA"/>
</dbReference>
<proteinExistence type="predicted"/>
<organism evidence="1">
    <name type="scientific">Pyrodinium bahamense</name>
    <dbReference type="NCBI Taxonomy" id="73915"/>
    <lineage>
        <taxon>Eukaryota</taxon>
        <taxon>Sar</taxon>
        <taxon>Alveolata</taxon>
        <taxon>Dinophyceae</taxon>
        <taxon>Gonyaulacales</taxon>
        <taxon>Pyrocystaceae</taxon>
        <taxon>Pyrodinium</taxon>
    </lineage>
</organism>
<sequence>MSTSNAPKHLVPHFCIFQSEDLGGPEGMRNCLHLEALQKSVFVDGKWGPNVKASLFAGGDAIHITGEIQKMAMPQLKKRIGTRSAPCTVQAWEHMLRENYMRENLQGPNVDVIKVRGEDRLQVVWDAGSFVLVSRLSEGGGDLPQIVEWQAVGRNRKFTWCRERLQ</sequence>
<evidence type="ECO:0000313" key="1">
    <source>
        <dbReference type="EMBL" id="CAD8360441.1"/>
    </source>
</evidence>
<reference evidence="1" key="1">
    <citation type="submission" date="2021-01" db="EMBL/GenBank/DDBJ databases">
        <authorList>
            <person name="Corre E."/>
            <person name="Pelletier E."/>
            <person name="Niang G."/>
            <person name="Scheremetjew M."/>
            <person name="Finn R."/>
            <person name="Kale V."/>
            <person name="Holt S."/>
            <person name="Cochrane G."/>
            <person name="Meng A."/>
            <person name="Brown T."/>
            <person name="Cohen L."/>
        </authorList>
    </citation>
    <scope>NUCLEOTIDE SEQUENCE</scope>
    <source>
        <strain evidence="1">Pbaha01</strain>
    </source>
</reference>
<name>A0A7S0AE00_9DINO</name>
<gene>
    <name evidence="1" type="ORF">PBAH0796_LOCUS14860</name>
</gene>
<accession>A0A7S0AE00</accession>
<protein>
    <submittedName>
        <fullName evidence="1">Uncharacterized protein</fullName>
    </submittedName>
</protein>
<dbReference type="AlphaFoldDB" id="A0A7S0AE00"/>